<dbReference type="InterPro" id="IPR003755">
    <property type="entry name" value="HPr(Ser)_kin/Pase"/>
</dbReference>
<dbReference type="InterPro" id="IPR011104">
    <property type="entry name" value="Hpr_kin/Pase_C"/>
</dbReference>
<feature type="binding site" evidence="13">
    <location>
        <begin position="154"/>
        <end position="161"/>
    </location>
    <ligand>
        <name>ATP</name>
        <dbReference type="ChEBI" id="CHEBI:30616"/>
    </ligand>
</feature>
<dbReference type="InterPro" id="IPR011126">
    <property type="entry name" value="Hpr_kin/Pase_Hpr_N"/>
</dbReference>
<evidence type="ECO:0000256" key="6">
    <source>
        <dbReference type="ARBA" id="ARBA00022741"/>
    </source>
</evidence>
<dbReference type="Pfam" id="PF07475">
    <property type="entry name" value="Hpr_kinase_C"/>
    <property type="match status" value="1"/>
</dbReference>
<dbReference type="EC" id="2.7.4.-" evidence="13"/>
<comment type="domain">
    <text evidence="13">The Walker A ATP-binding motif also binds Pi and PPi.</text>
</comment>
<evidence type="ECO:0000256" key="12">
    <source>
        <dbReference type="ARBA" id="ARBA00047657"/>
    </source>
</evidence>
<keyword evidence="13" id="KW-0479">Metal-binding</keyword>
<dbReference type="Pfam" id="PF02603">
    <property type="entry name" value="Hpr_kinase_N"/>
    <property type="match status" value="1"/>
</dbReference>
<dbReference type="InterPro" id="IPR027417">
    <property type="entry name" value="P-loop_NTPase"/>
</dbReference>
<feature type="domain" description="HPr(Ser) kinase/phosphorylase N-terminal" evidence="14">
    <location>
        <begin position="5"/>
        <end position="128"/>
    </location>
</feature>
<comment type="catalytic activity">
    <reaction evidence="12 13">
        <text>[HPr protein]-O-phospho-L-serine + phosphate + H(+) = [HPr protein]-L-serine + diphosphate</text>
        <dbReference type="Rhea" id="RHEA:46604"/>
        <dbReference type="Rhea" id="RHEA-COMP:11602"/>
        <dbReference type="Rhea" id="RHEA-COMP:11603"/>
        <dbReference type="ChEBI" id="CHEBI:15378"/>
        <dbReference type="ChEBI" id="CHEBI:29999"/>
        <dbReference type="ChEBI" id="CHEBI:33019"/>
        <dbReference type="ChEBI" id="CHEBI:43474"/>
        <dbReference type="ChEBI" id="CHEBI:83421"/>
    </reaction>
</comment>
<evidence type="ECO:0000259" key="14">
    <source>
        <dbReference type="Pfam" id="PF02603"/>
    </source>
</evidence>
<evidence type="ECO:0000313" key="17">
    <source>
        <dbReference type="Proteomes" id="UP001059480"/>
    </source>
</evidence>
<protein>
    <recommendedName>
        <fullName evidence="3 13">HPr kinase/phosphorylase</fullName>
        <shortName evidence="13">HPrK/P</shortName>
        <ecNumber evidence="13">2.7.11.-</ecNumber>
        <ecNumber evidence="13">2.7.4.-</ecNumber>
    </recommendedName>
    <alternativeName>
        <fullName evidence="11 13">HPr(Ser) kinase/phosphorylase</fullName>
    </alternativeName>
</protein>
<evidence type="ECO:0000256" key="8">
    <source>
        <dbReference type="ARBA" id="ARBA00022840"/>
    </source>
</evidence>
<dbReference type="GO" id="GO:0016301">
    <property type="term" value="F:kinase activity"/>
    <property type="evidence" value="ECO:0007669"/>
    <property type="project" value="UniProtKB-KW"/>
</dbReference>
<proteinExistence type="inferred from homology"/>
<evidence type="ECO:0000256" key="10">
    <source>
        <dbReference type="ARBA" id="ARBA00023277"/>
    </source>
</evidence>
<keyword evidence="6 13" id="KW-0547">Nucleotide-binding</keyword>
<feature type="active site" evidence="13">
    <location>
        <position position="244"/>
    </location>
</feature>
<dbReference type="Gene3D" id="3.40.50.300">
    <property type="entry name" value="P-loop containing nucleotide triphosphate hydrolases"/>
    <property type="match status" value="1"/>
</dbReference>
<evidence type="ECO:0000256" key="5">
    <source>
        <dbReference type="ARBA" id="ARBA00022679"/>
    </source>
</evidence>
<evidence type="ECO:0000256" key="1">
    <source>
        <dbReference type="ARBA" id="ARBA00001120"/>
    </source>
</evidence>
<reference evidence="16" key="1">
    <citation type="submission" date="2022-07" db="EMBL/GenBank/DDBJ databases">
        <authorList>
            <person name="Jung M.-Y."/>
            <person name="Lee M."/>
        </authorList>
    </citation>
    <scope>NUCLEOTIDE SEQUENCE</scope>
    <source>
        <strain evidence="16">S8</strain>
    </source>
</reference>
<dbReference type="NCBIfam" id="TIGR00679">
    <property type="entry name" value="hpr-ser"/>
    <property type="match status" value="1"/>
</dbReference>
<dbReference type="RefSeq" id="WP_256944789.1">
    <property type="nucleotide sequence ID" value="NZ_JANHNZ010000002.1"/>
</dbReference>
<dbReference type="PANTHER" id="PTHR30305:SF1">
    <property type="entry name" value="HPR KINASE_PHOSPHORYLASE"/>
    <property type="match status" value="1"/>
</dbReference>
<keyword evidence="13" id="KW-0460">Magnesium</keyword>
<keyword evidence="10 13" id="KW-0119">Carbohydrate metabolism</keyword>
<reference evidence="16" key="3">
    <citation type="journal article" date="2023" name="Microbiol. Resour. Announc.">
        <title>Draft Genome Sequence of Granulicatella sp. Strain S8, Isolated from a Marine Fish, Seriola quinqueradiata.</title>
        <authorList>
            <person name="Lee M."/>
            <person name="Farooq A."/>
            <person name="Jeong J.B."/>
            <person name="Jung M.Y."/>
        </authorList>
    </citation>
    <scope>NUCLEOTIDE SEQUENCE</scope>
    <source>
        <strain evidence="16">S8</strain>
    </source>
</reference>
<keyword evidence="5 13" id="KW-0808">Transferase</keyword>
<evidence type="ECO:0000256" key="13">
    <source>
        <dbReference type="HAMAP-Rule" id="MF_01249"/>
    </source>
</evidence>
<sequence length="314" mass="35068">MSNFVTVGELVSKIRLKPIHGKEYLDRPITTSEISRPGLELTGYFNFYPAERIQLFGRTEKSFSDKMIPEERLLIMRRLCTEQTPCIIISRKLDASEELIQAAAEAKIPILQASSRTTHVSSSVTNYLESRLAERMSMHGVLVDVYGIGLLITGESGVGKSETALELIQKGHRLVADDRVELYQHDELTLVGEAPEILANLIEIRGIGIIDVMTLFGAGAILESKQVDLLVHLENWSPDKKYERLGGPEELVDIMGVSIPKIRIPVKTGRNVSIILEVASMNFRAKNMGFDASETFQRNLDKLIAKNMEESDNN</sequence>
<reference evidence="16" key="2">
    <citation type="journal article" date="2023" name="Curr. Microbiol.">
        <title>Granulicatella seriolae sp. nov., a Novel Facultative Anaerobe Isolated from Yellowtail Marine Fish.</title>
        <authorList>
            <person name="Lee M."/>
            <person name="Choi Y.J."/>
            <person name="Farooq A."/>
            <person name="Jeong J.B."/>
            <person name="Jung M.Y."/>
        </authorList>
    </citation>
    <scope>NUCLEOTIDE SEQUENCE</scope>
    <source>
        <strain evidence="16">S8</strain>
    </source>
</reference>
<accession>A0ABT1WMF4</accession>
<dbReference type="EC" id="2.7.11.-" evidence="13"/>
<evidence type="ECO:0000259" key="15">
    <source>
        <dbReference type="Pfam" id="PF07475"/>
    </source>
</evidence>
<keyword evidence="7 13" id="KW-0418">Kinase</keyword>
<keyword evidence="9 13" id="KW-0511">Multifunctional enzyme</keyword>
<feature type="binding site" evidence="13">
    <location>
        <position position="161"/>
    </location>
    <ligand>
        <name>Mg(2+)</name>
        <dbReference type="ChEBI" id="CHEBI:18420"/>
    </ligand>
</feature>
<keyword evidence="4 13" id="KW-0723">Serine/threonine-protein kinase</keyword>
<keyword evidence="17" id="KW-1185">Reference proteome</keyword>
<feature type="binding site" evidence="13">
    <location>
        <position position="203"/>
    </location>
    <ligand>
        <name>Mg(2+)</name>
        <dbReference type="ChEBI" id="CHEBI:18420"/>
    </ligand>
</feature>
<evidence type="ECO:0000313" key="16">
    <source>
        <dbReference type="EMBL" id="MCQ9209683.1"/>
    </source>
</evidence>
<dbReference type="CDD" id="cd01918">
    <property type="entry name" value="HprK_C"/>
    <property type="match status" value="1"/>
</dbReference>
<comment type="miscellaneous">
    <text evidence="13">Both phosphorylation and phosphorolysis are carried out by the same active site and suggest a common mechanism for both reactions.</text>
</comment>
<feature type="region of interest" description="Important for the catalytic mechanism of dephosphorylation" evidence="13">
    <location>
        <begin position="265"/>
        <end position="270"/>
    </location>
</feature>
<gene>
    <name evidence="13 16" type="primary">hprK</name>
    <name evidence="16" type="ORF">NPA36_03885</name>
</gene>
<feature type="domain" description="HPr kinase/phosphorylase C-terminal" evidence="15">
    <location>
        <begin position="131"/>
        <end position="299"/>
    </location>
</feature>
<keyword evidence="8 13" id="KW-0067">ATP-binding</keyword>
<evidence type="ECO:0000256" key="9">
    <source>
        <dbReference type="ARBA" id="ARBA00023268"/>
    </source>
</evidence>
<comment type="subunit">
    <text evidence="13">Homohexamer.</text>
</comment>
<comment type="function">
    <text evidence="13">Catalyzes the ATP- as well as the pyrophosphate-dependent phosphorylation of a specific serine residue in HPr, a phosphocarrier protein of the phosphoenolpyruvate-dependent sugar phosphotransferase system (PTS). HprK/P also catalyzes the pyrophosphate-producing, inorganic phosphate-dependent dephosphorylation (phosphorolysis) of seryl-phosphorylated HPr (P-Ser-HPr). The two antagonistic activities of HprK/P are regulated by several intracellular metabolites, which change their concentration in response to the absence or presence of rapidly metabolisable carbon sources (glucose, fructose, etc.) in the growth medium. Therefore, by controlling the phosphorylation state of HPr, HPrK/P is a sensor enzyme that plays a major role in the regulation of carbon metabolism and sugar transport: it mediates carbon catabolite repression (CCR), and regulates PTS-catalyzed carbohydrate uptake and inducer exclusion.</text>
</comment>
<comment type="catalytic activity">
    <reaction evidence="1 13">
        <text>[HPr protein]-L-serine + ATP = [HPr protein]-O-phospho-L-serine + ADP + H(+)</text>
        <dbReference type="Rhea" id="RHEA:46600"/>
        <dbReference type="Rhea" id="RHEA-COMP:11602"/>
        <dbReference type="Rhea" id="RHEA-COMP:11603"/>
        <dbReference type="ChEBI" id="CHEBI:15378"/>
        <dbReference type="ChEBI" id="CHEBI:29999"/>
        <dbReference type="ChEBI" id="CHEBI:30616"/>
        <dbReference type="ChEBI" id="CHEBI:83421"/>
        <dbReference type="ChEBI" id="CHEBI:456216"/>
    </reaction>
</comment>
<feature type="active site" evidence="13">
    <location>
        <position position="160"/>
    </location>
</feature>
<comment type="caution">
    <text evidence="16">The sequence shown here is derived from an EMBL/GenBank/DDBJ whole genome shotgun (WGS) entry which is preliminary data.</text>
</comment>
<feature type="active site" evidence="13">
    <location>
        <position position="139"/>
    </location>
</feature>
<evidence type="ECO:0000256" key="11">
    <source>
        <dbReference type="ARBA" id="ARBA00033012"/>
    </source>
</evidence>
<feature type="region of interest" description="Important for the catalytic mechanism of both phosphorylation and dephosphorylation" evidence="13">
    <location>
        <begin position="202"/>
        <end position="211"/>
    </location>
</feature>
<dbReference type="Gene3D" id="3.40.1390.20">
    <property type="entry name" value="HprK N-terminal domain-like"/>
    <property type="match status" value="1"/>
</dbReference>
<dbReference type="EMBL" id="JANHNZ010000002">
    <property type="protein sequence ID" value="MCQ9209683.1"/>
    <property type="molecule type" value="Genomic_DNA"/>
</dbReference>
<comment type="similarity">
    <text evidence="2 13">Belongs to the HPrK/P family.</text>
</comment>
<evidence type="ECO:0000256" key="4">
    <source>
        <dbReference type="ARBA" id="ARBA00022527"/>
    </source>
</evidence>
<evidence type="ECO:0000256" key="2">
    <source>
        <dbReference type="ARBA" id="ARBA00006883"/>
    </source>
</evidence>
<dbReference type="SUPFAM" id="SSF75138">
    <property type="entry name" value="HprK N-terminal domain-like"/>
    <property type="match status" value="1"/>
</dbReference>
<comment type="cofactor">
    <cofactor evidence="13">
        <name>Mg(2+)</name>
        <dbReference type="ChEBI" id="CHEBI:18420"/>
    </cofactor>
</comment>
<dbReference type="InterPro" id="IPR028979">
    <property type="entry name" value="Ser_kin/Pase_Hpr-like_N_sf"/>
</dbReference>
<evidence type="ECO:0000256" key="3">
    <source>
        <dbReference type="ARBA" id="ARBA00018922"/>
    </source>
</evidence>
<organism evidence="16 17">
    <name type="scientific">Granulicatella seriolae</name>
    <dbReference type="NCBI Taxonomy" id="2967226"/>
    <lineage>
        <taxon>Bacteria</taxon>
        <taxon>Bacillati</taxon>
        <taxon>Bacillota</taxon>
        <taxon>Bacilli</taxon>
        <taxon>Lactobacillales</taxon>
        <taxon>Carnobacteriaceae</taxon>
        <taxon>Granulicatella</taxon>
    </lineage>
</organism>
<dbReference type="Proteomes" id="UP001059480">
    <property type="component" value="Unassembled WGS sequence"/>
</dbReference>
<dbReference type="HAMAP" id="MF_01249">
    <property type="entry name" value="HPr_kinase"/>
    <property type="match status" value="1"/>
</dbReference>
<feature type="active site" description="Proton acceptor; for phosphorylation activity. Proton donor; for dephosphorylation activity" evidence="13">
    <location>
        <position position="178"/>
    </location>
</feature>
<name>A0ABT1WMF4_9LACT</name>
<dbReference type="SUPFAM" id="SSF53795">
    <property type="entry name" value="PEP carboxykinase-like"/>
    <property type="match status" value="1"/>
</dbReference>
<evidence type="ECO:0000256" key="7">
    <source>
        <dbReference type="ARBA" id="ARBA00022777"/>
    </source>
</evidence>
<dbReference type="PANTHER" id="PTHR30305">
    <property type="entry name" value="PROTEIN YJDM-RELATED"/>
    <property type="match status" value="1"/>
</dbReference>